<reference evidence="9 10" key="1">
    <citation type="submission" date="2019-02" db="EMBL/GenBank/DDBJ databases">
        <title>Deep-cultivation of Planctomycetes and their phenomic and genomic characterization uncovers novel biology.</title>
        <authorList>
            <person name="Wiegand S."/>
            <person name="Jogler M."/>
            <person name="Boedeker C."/>
            <person name="Pinto D."/>
            <person name="Vollmers J."/>
            <person name="Rivas-Marin E."/>
            <person name="Kohn T."/>
            <person name="Peeters S.H."/>
            <person name="Heuer A."/>
            <person name="Rast P."/>
            <person name="Oberbeckmann S."/>
            <person name="Bunk B."/>
            <person name="Jeske O."/>
            <person name="Meyerdierks A."/>
            <person name="Storesund J.E."/>
            <person name="Kallscheuer N."/>
            <person name="Luecker S."/>
            <person name="Lage O.M."/>
            <person name="Pohl T."/>
            <person name="Merkel B.J."/>
            <person name="Hornburger P."/>
            <person name="Mueller R.-W."/>
            <person name="Bruemmer F."/>
            <person name="Labrenz M."/>
            <person name="Spormann A.M."/>
            <person name="Op den Camp H."/>
            <person name="Overmann J."/>
            <person name="Amann R."/>
            <person name="Jetten M.S.M."/>
            <person name="Mascher T."/>
            <person name="Medema M.H."/>
            <person name="Devos D.P."/>
            <person name="Kaster A.-K."/>
            <person name="Ovreas L."/>
            <person name="Rohde M."/>
            <person name="Galperin M.Y."/>
            <person name="Jogler C."/>
        </authorList>
    </citation>
    <scope>NUCLEOTIDE SEQUENCE [LARGE SCALE GENOMIC DNA]</scope>
    <source>
        <strain evidence="9 10">I41</strain>
    </source>
</reference>
<evidence type="ECO:0000256" key="1">
    <source>
        <dbReference type="ARBA" id="ARBA00004651"/>
    </source>
</evidence>
<keyword evidence="4 6" id="KW-1133">Transmembrane helix</keyword>
<dbReference type="OrthoDB" id="9775474at2"/>
<evidence type="ECO:0000313" key="10">
    <source>
        <dbReference type="Proteomes" id="UP000317909"/>
    </source>
</evidence>
<feature type="transmembrane region" description="Helical" evidence="6">
    <location>
        <begin position="352"/>
        <end position="374"/>
    </location>
</feature>
<dbReference type="InterPro" id="IPR025857">
    <property type="entry name" value="MacB_PCD"/>
</dbReference>
<feature type="transmembrane region" description="Helical" evidence="6">
    <location>
        <begin position="303"/>
        <end position="332"/>
    </location>
</feature>
<evidence type="ECO:0000259" key="7">
    <source>
        <dbReference type="Pfam" id="PF02687"/>
    </source>
</evidence>
<keyword evidence="2" id="KW-1003">Cell membrane</keyword>
<gene>
    <name evidence="9" type="primary">ytrF_2</name>
    <name evidence="9" type="ORF">I41_14960</name>
</gene>
<dbReference type="EMBL" id="CP036339">
    <property type="protein sequence ID" value="QDT72324.1"/>
    <property type="molecule type" value="Genomic_DNA"/>
</dbReference>
<dbReference type="InterPro" id="IPR051125">
    <property type="entry name" value="ABC-4/HrtB_transporter"/>
</dbReference>
<dbReference type="KEGG" id="llh:I41_14960"/>
<feature type="domain" description="MacB-like periplasmic core" evidence="8">
    <location>
        <begin position="24"/>
        <end position="227"/>
    </location>
</feature>
<evidence type="ECO:0000256" key="2">
    <source>
        <dbReference type="ARBA" id="ARBA00022475"/>
    </source>
</evidence>
<evidence type="ECO:0000256" key="3">
    <source>
        <dbReference type="ARBA" id="ARBA00022692"/>
    </source>
</evidence>
<evidence type="ECO:0000256" key="4">
    <source>
        <dbReference type="ARBA" id="ARBA00022989"/>
    </source>
</evidence>
<dbReference type="RefSeq" id="WP_145431907.1">
    <property type="nucleotide sequence ID" value="NZ_CP036339.1"/>
</dbReference>
<feature type="transmembrane region" description="Helical" evidence="6">
    <location>
        <begin position="258"/>
        <end position="282"/>
    </location>
</feature>
<dbReference type="PANTHER" id="PTHR43738:SF3">
    <property type="entry name" value="ABC TRANSPORTER PERMEASE"/>
    <property type="match status" value="1"/>
</dbReference>
<keyword evidence="3 6" id="KW-0812">Transmembrane</keyword>
<dbReference type="AlphaFoldDB" id="A0A517TVD0"/>
<dbReference type="PANTHER" id="PTHR43738">
    <property type="entry name" value="ABC TRANSPORTER, MEMBRANE PROTEIN"/>
    <property type="match status" value="1"/>
</dbReference>
<dbReference type="Pfam" id="PF02687">
    <property type="entry name" value="FtsX"/>
    <property type="match status" value="1"/>
</dbReference>
<feature type="domain" description="ABC3 transporter permease C-terminal" evidence="7">
    <location>
        <begin position="263"/>
        <end position="377"/>
    </location>
</feature>
<sequence>MKYLPLIFRNVFRNKVRSLFTGISIAISLFPLMLLYSFLDLQDDMAASSAQYNRVAVLHEGGLAGQLPIAYLDRVRRQPGVLSAIPLSWFGGNYREEKTQFAQFATDPKVFFDLYPEYVCPPDQIAAWQNDKTGCLVGATIAENKGWKIGDKIPLQGNIYPVDLELTVRGIYDGPETADLSWLVFHFDYFDESLKEARAPNAGNAGIIMLRTESAAKMSPVMQSIESAFASSDAPVKPMTEKEFGASFLEMLGNVRGFIRMTATAIVIALICVAANTMAMAVRERTREIALFKAIGFNQNTILGMFLAESIAIGLLGGLIGGVGAKLLFASIDLSSVDPGLGMFYVPWRTALWGVALAAAIGLFSGLVPAWRAAHVSVIEGLRKVV</sequence>
<proteinExistence type="predicted"/>
<dbReference type="GO" id="GO:0005886">
    <property type="term" value="C:plasma membrane"/>
    <property type="evidence" value="ECO:0007669"/>
    <property type="project" value="UniProtKB-SubCell"/>
</dbReference>
<evidence type="ECO:0000259" key="8">
    <source>
        <dbReference type="Pfam" id="PF12704"/>
    </source>
</evidence>
<accession>A0A517TVD0</accession>
<comment type="subcellular location">
    <subcellularLocation>
        <location evidence="1">Cell membrane</location>
        <topology evidence="1">Multi-pass membrane protein</topology>
    </subcellularLocation>
</comment>
<keyword evidence="5 6" id="KW-0472">Membrane</keyword>
<keyword evidence="10" id="KW-1185">Reference proteome</keyword>
<evidence type="ECO:0000256" key="6">
    <source>
        <dbReference type="SAM" id="Phobius"/>
    </source>
</evidence>
<dbReference type="Pfam" id="PF12704">
    <property type="entry name" value="MacB_PCD"/>
    <property type="match status" value="1"/>
</dbReference>
<protein>
    <submittedName>
        <fullName evidence="9">ABC transporter permease YtrF</fullName>
    </submittedName>
</protein>
<name>A0A517TVD0_9BACT</name>
<dbReference type="Proteomes" id="UP000317909">
    <property type="component" value="Chromosome"/>
</dbReference>
<evidence type="ECO:0000256" key="5">
    <source>
        <dbReference type="ARBA" id="ARBA00023136"/>
    </source>
</evidence>
<dbReference type="InterPro" id="IPR003838">
    <property type="entry name" value="ABC3_permease_C"/>
</dbReference>
<evidence type="ECO:0000313" key="9">
    <source>
        <dbReference type="EMBL" id="QDT72324.1"/>
    </source>
</evidence>
<feature type="transmembrane region" description="Helical" evidence="6">
    <location>
        <begin position="20"/>
        <end position="39"/>
    </location>
</feature>
<organism evidence="9 10">
    <name type="scientific">Lacipirellula limnantheis</name>
    <dbReference type="NCBI Taxonomy" id="2528024"/>
    <lineage>
        <taxon>Bacteria</taxon>
        <taxon>Pseudomonadati</taxon>
        <taxon>Planctomycetota</taxon>
        <taxon>Planctomycetia</taxon>
        <taxon>Pirellulales</taxon>
        <taxon>Lacipirellulaceae</taxon>
        <taxon>Lacipirellula</taxon>
    </lineage>
</organism>